<evidence type="ECO:0000313" key="2">
    <source>
        <dbReference type="EMBL" id="AEF85532.1"/>
    </source>
</evidence>
<name>F5YQI3_TREPZ</name>
<dbReference type="Pfam" id="PF12844">
    <property type="entry name" value="HTH_19"/>
    <property type="match status" value="1"/>
</dbReference>
<dbReference type="KEGG" id="tpi:TREPR_2753"/>
<evidence type="ECO:0000259" key="1">
    <source>
        <dbReference type="PROSITE" id="PS50943"/>
    </source>
</evidence>
<dbReference type="OrthoDB" id="358595at2"/>
<dbReference type="EMBL" id="CP001843">
    <property type="protein sequence ID" value="AEF85532.1"/>
    <property type="molecule type" value="Genomic_DNA"/>
</dbReference>
<proteinExistence type="predicted"/>
<dbReference type="SMART" id="SM00530">
    <property type="entry name" value="HTH_XRE"/>
    <property type="match status" value="1"/>
</dbReference>
<dbReference type="PROSITE" id="PS50943">
    <property type="entry name" value="HTH_CROC1"/>
    <property type="match status" value="1"/>
</dbReference>
<dbReference type="CDD" id="cd00093">
    <property type="entry name" value="HTH_XRE"/>
    <property type="match status" value="1"/>
</dbReference>
<sequence length="112" mass="12998">MTVNERIKQVRASLNLSQINFSRGIHLSNGYYANMELGNKKANERIIELISSVYGVNKNWLVSGEGKMFSREPDKRLEELIINFNSLNRHFQDFLLDQIKGLVKIQNNKETK</sequence>
<dbReference type="Gene3D" id="1.10.260.40">
    <property type="entry name" value="lambda repressor-like DNA-binding domains"/>
    <property type="match status" value="1"/>
</dbReference>
<keyword evidence="3" id="KW-1185">Reference proteome</keyword>
<feature type="domain" description="HTH cro/C1-type" evidence="1">
    <location>
        <begin position="7"/>
        <end position="61"/>
    </location>
</feature>
<gene>
    <name evidence="2" type="ordered locus">TREPR_2753</name>
</gene>
<accession>F5YQI3</accession>
<reference evidence="2 3" key="2">
    <citation type="journal article" date="2011" name="ISME J.">
        <title>RNA-seq reveals cooperative metabolic interactions between two termite-gut spirochete species in co-culture.</title>
        <authorList>
            <person name="Rosenthal A.Z."/>
            <person name="Matson E.G."/>
            <person name="Eldar A."/>
            <person name="Leadbetter J.R."/>
        </authorList>
    </citation>
    <scope>NUCLEOTIDE SEQUENCE [LARGE SCALE GENOMIC DNA]</scope>
    <source>
        <strain evidence="3">ATCC BAA-887 / DSM 12427 / ZAS-2</strain>
    </source>
</reference>
<dbReference type="GO" id="GO:0003677">
    <property type="term" value="F:DNA binding"/>
    <property type="evidence" value="ECO:0007669"/>
    <property type="project" value="InterPro"/>
</dbReference>
<dbReference type="SUPFAM" id="SSF47413">
    <property type="entry name" value="lambda repressor-like DNA-binding domains"/>
    <property type="match status" value="1"/>
</dbReference>
<dbReference type="RefSeq" id="WP_015707476.1">
    <property type="nucleotide sequence ID" value="NC_015578.1"/>
</dbReference>
<dbReference type="AlphaFoldDB" id="F5YQI3"/>
<protein>
    <submittedName>
        <fullName evidence="2">Transcriptional regulator</fullName>
    </submittedName>
</protein>
<dbReference type="InterPro" id="IPR010982">
    <property type="entry name" value="Lambda_DNA-bd_dom_sf"/>
</dbReference>
<dbReference type="HOGENOM" id="CLU_066192_5_4_12"/>
<evidence type="ECO:0000313" key="3">
    <source>
        <dbReference type="Proteomes" id="UP000009223"/>
    </source>
</evidence>
<dbReference type="Proteomes" id="UP000009223">
    <property type="component" value="Chromosome"/>
</dbReference>
<dbReference type="InterPro" id="IPR001387">
    <property type="entry name" value="Cro/C1-type_HTH"/>
</dbReference>
<organism evidence="2 3">
    <name type="scientific">Treponema primitia (strain ATCC BAA-887 / DSM 12427 / ZAS-2)</name>
    <dbReference type="NCBI Taxonomy" id="545694"/>
    <lineage>
        <taxon>Bacteria</taxon>
        <taxon>Pseudomonadati</taxon>
        <taxon>Spirochaetota</taxon>
        <taxon>Spirochaetia</taxon>
        <taxon>Spirochaetales</taxon>
        <taxon>Treponemataceae</taxon>
        <taxon>Treponema</taxon>
    </lineage>
</organism>
<reference evidence="3" key="1">
    <citation type="submission" date="2009-12" db="EMBL/GenBank/DDBJ databases">
        <title>Complete sequence of Treponema primitia strain ZAS-2.</title>
        <authorList>
            <person name="Tetu S.G."/>
            <person name="Matson E."/>
            <person name="Ren Q."/>
            <person name="Seshadri R."/>
            <person name="Elbourne L."/>
            <person name="Hassan K.A."/>
            <person name="Durkin A."/>
            <person name="Radune D."/>
            <person name="Mohamoud Y."/>
            <person name="Shay R."/>
            <person name="Jin S."/>
            <person name="Zhang X."/>
            <person name="Lucey K."/>
            <person name="Ballor N.R."/>
            <person name="Ottesen E."/>
            <person name="Rosenthal R."/>
            <person name="Allen A."/>
            <person name="Leadbetter J.R."/>
            <person name="Paulsen I.T."/>
        </authorList>
    </citation>
    <scope>NUCLEOTIDE SEQUENCE [LARGE SCALE GENOMIC DNA]</scope>
    <source>
        <strain evidence="3">ATCC BAA-887 / DSM 12427 / ZAS-2</strain>
    </source>
</reference>